<dbReference type="Proteomes" id="UP000243255">
    <property type="component" value="Unassembled WGS sequence"/>
</dbReference>
<proteinExistence type="predicted"/>
<protein>
    <recommendedName>
        <fullName evidence="3">DUF1450 domain-containing protein</fullName>
    </recommendedName>
</protein>
<evidence type="ECO:0000313" key="1">
    <source>
        <dbReference type="EMBL" id="SHG53586.1"/>
    </source>
</evidence>
<gene>
    <name evidence="1" type="ORF">SAMN04488530_10327</name>
</gene>
<dbReference type="EMBL" id="FQWX01000003">
    <property type="protein sequence ID" value="SHG53586.1"/>
    <property type="molecule type" value="Genomic_DNA"/>
</dbReference>
<keyword evidence="2" id="KW-1185">Reference proteome</keyword>
<sequence length="63" mass="7014">MIKVCPYCSNVDVTKLKNLAGKDNVKTGCIGQCRSYSKEAVGKVDGELIIKQTQEEFFSEIKK</sequence>
<organism evidence="1 2">
    <name type="scientific">Asaccharospora irregularis DSM 2635</name>
    <dbReference type="NCBI Taxonomy" id="1121321"/>
    <lineage>
        <taxon>Bacteria</taxon>
        <taxon>Bacillati</taxon>
        <taxon>Bacillota</taxon>
        <taxon>Clostridia</taxon>
        <taxon>Peptostreptococcales</taxon>
        <taxon>Peptostreptococcaceae</taxon>
        <taxon>Asaccharospora</taxon>
    </lineage>
</organism>
<accession>A0A1M5KLF3</accession>
<evidence type="ECO:0008006" key="3">
    <source>
        <dbReference type="Google" id="ProtNLM"/>
    </source>
</evidence>
<dbReference type="OrthoDB" id="1692944at2"/>
<evidence type="ECO:0000313" key="2">
    <source>
        <dbReference type="Proteomes" id="UP000243255"/>
    </source>
</evidence>
<reference evidence="2" key="1">
    <citation type="submission" date="2016-11" db="EMBL/GenBank/DDBJ databases">
        <authorList>
            <person name="Varghese N."/>
            <person name="Submissions S."/>
        </authorList>
    </citation>
    <scope>NUCLEOTIDE SEQUENCE [LARGE SCALE GENOMIC DNA]</scope>
    <source>
        <strain evidence="2">DSM 2635</strain>
    </source>
</reference>
<name>A0A1M5KLF3_9FIRM</name>
<dbReference type="RefSeq" id="WP_073123782.1">
    <property type="nucleotide sequence ID" value="NZ_BAABCH010000085.1"/>
</dbReference>
<dbReference type="AlphaFoldDB" id="A0A1M5KLF3"/>